<evidence type="ECO:0000313" key="2">
    <source>
        <dbReference type="EMBL" id="ADQ79942.1"/>
    </source>
</evidence>
<keyword evidence="1" id="KW-0472">Membrane</keyword>
<sequence length="154" mass="17611">MIINIKRKLDFVEADRLIERYYDGFTTVDEEKKLRKFLMQSNLPERYQVEKDILGFYETKKQKAKVHTMPFARWSAAAAILVVCLLSVKVYTTATPRSFAYVNGKKITDVQEVKQTALASLTEISSADNDVADGLNSLHDNELIDQQLDVFTNN</sequence>
<gene>
    <name evidence="2" type="ordered locus">Palpr_1803</name>
</gene>
<accession>E4T5E8</accession>
<evidence type="ECO:0000313" key="3">
    <source>
        <dbReference type="Proteomes" id="UP000008718"/>
    </source>
</evidence>
<dbReference type="STRING" id="694427.Palpr_1803"/>
<dbReference type="RefSeq" id="WP_013445311.1">
    <property type="nucleotide sequence ID" value="NC_014734.1"/>
</dbReference>
<dbReference type="HOGENOM" id="CLU_1783012_0_0_10"/>
<keyword evidence="3" id="KW-1185">Reference proteome</keyword>
<dbReference type="AlphaFoldDB" id="E4T5E8"/>
<protein>
    <submittedName>
        <fullName evidence="2">Uncharacterized protein</fullName>
    </submittedName>
</protein>
<keyword evidence="1" id="KW-1133">Transmembrane helix</keyword>
<dbReference type="EMBL" id="CP002345">
    <property type="protein sequence ID" value="ADQ79942.1"/>
    <property type="molecule type" value="Genomic_DNA"/>
</dbReference>
<dbReference type="Proteomes" id="UP000008718">
    <property type="component" value="Chromosome"/>
</dbReference>
<dbReference type="KEGG" id="ppn:Palpr_1803"/>
<keyword evidence="1" id="KW-0812">Transmembrane</keyword>
<organism evidence="2 3">
    <name type="scientific">Paludibacter propionicigenes (strain DSM 17365 / JCM 13257 / WB4)</name>
    <dbReference type="NCBI Taxonomy" id="694427"/>
    <lineage>
        <taxon>Bacteria</taxon>
        <taxon>Pseudomonadati</taxon>
        <taxon>Bacteroidota</taxon>
        <taxon>Bacteroidia</taxon>
        <taxon>Bacteroidales</taxon>
        <taxon>Paludibacteraceae</taxon>
        <taxon>Paludibacter</taxon>
    </lineage>
</organism>
<dbReference type="OrthoDB" id="1014141at2"/>
<evidence type="ECO:0000256" key="1">
    <source>
        <dbReference type="SAM" id="Phobius"/>
    </source>
</evidence>
<name>E4T5E8_PALPW</name>
<proteinExistence type="predicted"/>
<reference evidence="2 3" key="2">
    <citation type="journal article" date="2011" name="Stand. Genomic Sci.">
        <title>Complete genome sequence of Paludibacter propionicigenes type strain (WB4).</title>
        <authorList>
            <person name="Gronow S."/>
            <person name="Munk C."/>
            <person name="Lapidus A."/>
            <person name="Nolan M."/>
            <person name="Lucas S."/>
            <person name="Hammon N."/>
            <person name="Deshpande S."/>
            <person name="Cheng J.F."/>
            <person name="Tapia R."/>
            <person name="Han C."/>
            <person name="Goodwin L."/>
            <person name="Pitluck S."/>
            <person name="Liolios K."/>
            <person name="Ivanova N."/>
            <person name="Mavromatis K."/>
            <person name="Mikhailova N."/>
            <person name="Pati A."/>
            <person name="Chen A."/>
            <person name="Palaniappan K."/>
            <person name="Land M."/>
            <person name="Hauser L."/>
            <person name="Chang Y.J."/>
            <person name="Jeffries C.D."/>
            <person name="Brambilla E."/>
            <person name="Rohde M."/>
            <person name="Goker M."/>
            <person name="Detter J.C."/>
            <person name="Woyke T."/>
            <person name="Bristow J."/>
            <person name="Eisen J.A."/>
            <person name="Markowitz V."/>
            <person name="Hugenholtz P."/>
            <person name="Kyrpides N.C."/>
            <person name="Klenk H.P."/>
        </authorList>
    </citation>
    <scope>NUCLEOTIDE SEQUENCE [LARGE SCALE GENOMIC DNA]</scope>
    <source>
        <strain evidence="3">DSM 17365 / JCM 13257 / WB4</strain>
    </source>
</reference>
<feature type="transmembrane region" description="Helical" evidence="1">
    <location>
        <begin position="71"/>
        <end position="91"/>
    </location>
</feature>
<reference key="1">
    <citation type="submission" date="2010-11" db="EMBL/GenBank/DDBJ databases">
        <title>The complete genome of Paludibacter propionicigenes DSM 17365.</title>
        <authorList>
            <consortium name="US DOE Joint Genome Institute (JGI-PGF)"/>
            <person name="Lucas S."/>
            <person name="Copeland A."/>
            <person name="Lapidus A."/>
            <person name="Bruce D."/>
            <person name="Goodwin L."/>
            <person name="Pitluck S."/>
            <person name="Kyrpides N."/>
            <person name="Mavromatis K."/>
            <person name="Ivanova N."/>
            <person name="Munk A.C."/>
            <person name="Brettin T."/>
            <person name="Detter J.C."/>
            <person name="Han C."/>
            <person name="Tapia R."/>
            <person name="Land M."/>
            <person name="Hauser L."/>
            <person name="Markowitz V."/>
            <person name="Cheng J.-F."/>
            <person name="Hugenholtz P."/>
            <person name="Woyke T."/>
            <person name="Wu D."/>
            <person name="Gronow S."/>
            <person name="Wellnitz S."/>
            <person name="Brambilla E."/>
            <person name="Klenk H.-P."/>
            <person name="Eisen J.A."/>
        </authorList>
    </citation>
    <scope>NUCLEOTIDE SEQUENCE</scope>
    <source>
        <strain>WB4</strain>
    </source>
</reference>